<dbReference type="PANTHER" id="PTHR10331:SF6">
    <property type="entry name" value="SPINDLE ASSEMBLY ABNORMAL 4"/>
    <property type="match status" value="1"/>
</dbReference>
<keyword evidence="2" id="KW-0175">Coiled coil</keyword>
<feature type="domain" description="CENPJ tubulin-binding region" evidence="5">
    <location>
        <begin position="313"/>
        <end position="371"/>
    </location>
</feature>
<evidence type="ECO:0000259" key="5">
    <source>
        <dbReference type="Pfam" id="PF25779"/>
    </source>
</evidence>
<keyword evidence="7" id="KW-1185">Reference proteome</keyword>
<dbReference type="InterPro" id="IPR009852">
    <property type="entry name" value="CENPJ_C_dom"/>
</dbReference>
<name>A0A7M5V9H5_9CNID</name>
<dbReference type="Pfam" id="PF25779">
    <property type="entry name" value="Tubulin-bind_CPAP"/>
    <property type="match status" value="1"/>
</dbReference>
<evidence type="ECO:0000256" key="3">
    <source>
        <dbReference type="SAM" id="MobiDB-lite"/>
    </source>
</evidence>
<proteinExistence type="inferred from homology"/>
<dbReference type="InterPro" id="IPR026581">
    <property type="entry name" value="TCP10L/CENPJ"/>
</dbReference>
<dbReference type="GeneID" id="136822820"/>
<dbReference type="Pfam" id="PF07202">
    <property type="entry name" value="Tcp10_C"/>
    <property type="match status" value="3"/>
</dbReference>
<feature type="region of interest" description="Disordered" evidence="3">
    <location>
        <begin position="470"/>
        <end position="492"/>
    </location>
</feature>
<dbReference type="RefSeq" id="XP_066935231.1">
    <property type="nucleotide sequence ID" value="XM_067079130.1"/>
</dbReference>
<organism evidence="6 7">
    <name type="scientific">Clytia hemisphaerica</name>
    <dbReference type="NCBI Taxonomy" id="252671"/>
    <lineage>
        <taxon>Eukaryota</taxon>
        <taxon>Metazoa</taxon>
        <taxon>Cnidaria</taxon>
        <taxon>Hydrozoa</taxon>
        <taxon>Hydroidolina</taxon>
        <taxon>Leptothecata</taxon>
        <taxon>Obeliida</taxon>
        <taxon>Clytiidae</taxon>
        <taxon>Clytia</taxon>
    </lineage>
</organism>
<feature type="compositionally biased region" description="Basic residues" evidence="3">
    <location>
        <begin position="385"/>
        <end position="396"/>
    </location>
</feature>
<feature type="compositionally biased region" description="Basic and acidic residues" evidence="3">
    <location>
        <begin position="603"/>
        <end position="617"/>
    </location>
</feature>
<feature type="region of interest" description="Disordered" evidence="3">
    <location>
        <begin position="862"/>
        <end position="885"/>
    </location>
</feature>
<evidence type="ECO:0008006" key="8">
    <source>
        <dbReference type="Google" id="ProtNLM"/>
    </source>
</evidence>
<dbReference type="OrthoDB" id="10252174at2759"/>
<feature type="compositionally biased region" description="Low complexity" evidence="3">
    <location>
        <begin position="911"/>
        <end position="925"/>
    </location>
</feature>
<dbReference type="EnsemblMetazoa" id="CLYHEMT005854.1">
    <property type="protein sequence ID" value="CLYHEMP005854.1"/>
    <property type="gene ID" value="CLYHEMG005854"/>
</dbReference>
<dbReference type="PANTHER" id="PTHR10331">
    <property type="entry name" value="T COMPLEX PROTEIN 10"/>
    <property type="match status" value="1"/>
</dbReference>
<feature type="coiled-coil region" evidence="2">
    <location>
        <begin position="712"/>
        <end position="774"/>
    </location>
</feature>
<dbReference type="GO" id="GO:0005814">
    <property type="term" value="C:centriole"/>
    <property type="evidence" value="ECO:0007669"/>
    <property type="project" value="TreeGrafter"/>
</dbReference>
<evidence type="ECO:0000259" key="4">
    <source>
        <dbReference type="Pfam" id="PF07202"/>
    </source>
</evidence>
<feature type="compositionally biased region" description="Polar residues" evidence="3">
    <location>
        <begin position="576"/>
        <end position="593"/>
    </location>
</feature>
<sequence length="1137" mass="130149">MERMSLLEKLKTLNQWQLQQQLHFAKLQSDVEAVSSPQNLSNKENLVIGRQQQQQQPADSIHQQHFEKPSQSNFMQTMNQNALTNALKSVNSNSLNTQPIHSNLMNENSLNSVDYEENLIDEKDEIAQAQTTNKGGGLDNWYLSGLQTVKFMSPSDCENLTEVENDDDVISDHEEENSCHDNQEDFSDLDDVVLQYESEDGVRPFSTDVSEDEHETLLRRDENSNHDLQDPFQRYLNVNSSKTQRLVPEASTVYTKNAHGGEQYNQGLPNRDNSALSRGGLYENEGDSTSEEENECTVIHNEEESAEDEIAANIDERPVKSMINGIGVTFENIVENELKNDMENVLNTSTPMKNKSHKFLKRGEGLKRFQKGNNAFIPTKEKEKNKNKKPAYHNKQPKNDKAFVMNIDPPPPNKASKTALVRKTRPGLPLKLKLKHRVQKEASNTVSNTVPQLQHLEKIADTVKATDTMDPKFTSQPLKTTTRHDHRDAVSSSVMEASFQKMLIQYTNKEEKENKDLDDFEALEEAAENMSLSSNCSFVHKVLGGKTKTVYQGEHSSALMVDGLQKFQEVGNMKSNSTVKKVTSISNNTQSEKQQQQDDYDDEVKNSKETERPKSSYDFDDESTWSDNSLNDGEDTSIFSAGECNDDTLRDTSDNENTPSHVSQETVPPKRIISKRKDRSVSQNTTTESEEGTVEPSSLLTQTVDIPTSSISNTVKQKLAELEKEIKTFRMENDKLAKLREQRETEVSKLHKEIESFQRKRKAETERFESYKTEETKKLRAEKRAFEKFQKAAKAFPNKQEREEMKELKQELERLTEELKTRETRWNNASVRFRTRVTDLEEENVELKKEIKIFEEQRIERWKNNHNNKKPPRVQSPPEKALDKRHSIFQDPSSIGVEMNERLSFSPPSALLSTQPQMQPTLPQTKARPLQQKNHESNETQNALTPGAMQHLKDGKTEVLHADGSKLITFPNGTKKTISGDGKTISICFFNGDIKRLHPDQRVVYYYAETQTTHTTFKDGLEVLEFSNKQIEKRHTDGRTEIIFPDQTVKYVNLDGSEETVFVDGMVQNVDKTGVRTVMYPNGQREVHTKQFKRREYPNGTIKTVYEDGRQETKYSNGRLRVKDKDGNLVIDRLNQT</sequence>
<dbReference type="InterPro" id="IPR047002">
    <property type="entry name" value="Tcp10_C_sf"/>
</dbReference>
<evidence type="ECO:0000256" key="1">
    <source>
        <dbReference type="ARBA" id="ARBA00005627"/>
    </source>
</evidence>
<feature type="compositionally biased region" description="Polar residues" evidence="3">
    <location>
        <begin position="655"/>
        <end position="666"/>
    </location>
</feature>
<dbReference type="InterPro" id="IPR058029">
    <property type="entry name" value="Tubulin-bd_CENPJ"/>
</dbReference>
<dbReference type="AlphaFoldDB" id="A0A7M5V9H5"/>
<evidence type="ECO:0000256" key="2">
    <source>
        <dbReference type="SAM" id="Coils"/>
    </source>
</evidence>
<feature type="domain" description="Centromere protein J C-terminal" evidence="4">
    <location>
        <begin position="1055"/>
        <end position="1088"/>
    </location>
</feature>
<feature type="region of interest" description="Disordered" evidence="3">
    <location>
        <begin position="906"/>
        <end position="940"/>
    </location>
</feature>
<accession>A0A7M5V9H5</accession>
<dbReference type="Gene3D" id="2.60.450.20">
    <property type="match status" value="1"/>
</dbReference>
<protein>
    <recommendedName>
        <fullName evidence="8">Centromere protein J</fullName>
    </recommendedName>
</protein>
<reference evidence="6" key="1">
    <citation type="submission" date="2021-01" db="UniProtKB">
        <authorList>
            <consortium name="EnsemblMetazoa"/>
        </authorList>
    </citation>
    <scope>IDENTIFICATION</scope>
</reference>
<evidence type="ECO:0000313" key="6">
    <source>
        <dbReference type="EnsemblMetazoa" id="CLYHEMP005854.1"/>
    </source>
</evidence>
<feature type="region of interest" description="Disordered" evidence="3">
    <location>
        <begin position="202"/>
        <end position="229"/>
    </location>
</feature>
<feature type="compositionally biased region" description="Basic and acidic residues" evidence="3">
    <location>
        <begin position="215"/>
        <end position="229"/>
    </location>
</feature>
<feature type="region of interest" description="Disordered" evidence="3">
    <location>
        <begin position="377"/>
        <end position="396"/>
    </location>
</feature>
<feature type="region of interest" description="Disordered" evidence="3">
    <location>
        <begin position="576"/>
        <end position="698"/>
    </location>
</feature>
<feature type="coiled-coil region" evidence="2">
    <location>
        <begin position="798"/>
        <end position="857"/>
    </location>
</feature>
<dbReference type="GO" id="GO:0015631">
    <property type="term" value="F:tubulin binding"/>
    <property type="evidence" value="ECO:0007669"/>
    <property type="project" value="TreeGrafter"/>
</dbReference>
<feature type="domain" description="Centromere protein J C-terminal" evidence="4">
    <location>
        <begin position="954"/>
        <end position="978"/>
    </location>
</feature>
<feature type="domain" description="Centromere protein J C-terminal" evidence="4">
    <location>
        <begin position="1092"/>
        <end position="1122"/>
    </location>
</feature>
<dbReference type="Proteomes" id="UP000594262">
    <property type="component" value="Unplaced"/>
</dbReference>
<evidence type="ECO:0000313" key="7">
    <source>
        <dbReference type="Proteomes" id="UP000594262"/>
    </source>
</evidence>
<comment type="similarity">
    <text evidence="1">Belongs to the TCP10 family.</text>
</comment>
<dbReference type="GO" id="GO:0061511">
    <property type="term" value="P:centriole elongation"/>
    <property type="evidence" value="ECO:0007669"/>
    <property type="project" value="TreeGrafter"/>
</dbReference>
<dbReference type="GO" id="GO:0005813">
    <property type="term" value="C:centrosome"/>
    <property type="evidence" value="ECO:0007669"/>
    <property type="project" value="TreeGrafter"/>
</dbReference>
<dbReference type="GO" id="GO:0060271">
    <property type="term" value="P:cilium assembly"/>
    <property type="evidence" value="ECO:0007669"/>
    <property type="project" value="TreeGrafter"/>
</dbReference>